<accession>A0A8J3MXM5</accession>
<keyword evidence="3" id="KW-1185">Reference proteome</keyword>
<name>A0A8J3MXM5_9CHLR</name>
<dbReference type="PANTHER" id="PTHR46889:SF4">
    <property type="entry name" value="TRANSPOSASE INSO FOR INSERTION SEQUENCE ELEMENT IS911B-RELATED"/>
    <property type="match status" value="1"/>
</dbReference>
<gene>
    <name evidence="2" type="ORF">KSX_69030</name>
</gene>
<protein>
    <recommendedName>
        <fullName evidence="1">Integrase catalytic domain-containing protein</fullName>
    </recommendedName>
</protein>
<dbReference type="InterPro" id="IPR001584">
    <property type="entry name" value="Integrase_cat-core"/>
</dbReference>
<dbReference type="SUPFAM" id="SSF53098">
    <property type="entry name" value="Ribonuclease H-like"/>
    <property type="match status" value="1"/>
</dbReference>
<dbReference type="AlphaFoldDB" id="A0A8J3MXM5"/>
<dbReference type="Pfam" id="PF13683">
    <property type="entry name" value="rve_3"/>
    <property type="match status" value="1"/>
</dbReference>
<dbReference type="GO" id="GO:0003676">
    <property type="term" value="F:nucleic acid binding"/>
    <property type="evidence" value="ECO:0007669"/>
    <property type="project" value="InterPro"/>
</dbReference>
<dbReference type="PROSITE" id="PS50994">
    <property type="entry name" value="INTEGRASE"/>
    <property type="match status" value="1"/>
</dbReference>
<comment type="caution">
    <text evidence="2">The sequence shown here is derived from an EMBL/GenBank/DDBJ whole genome shotgun (WGS) entry which is preliminary data.</text>
</comment>
<evidence type="ECO:0000313" key="3">
    <source>
        <dbReference type="Proteomes" id="UP000612362"/>
    </source>
</evidence>
<dbReference type="EMBL" id="BNJF01000004">
    <property type="protein sequence ID" value="GHO48740.1"/>
    <property type="molecule type" value="Genomic_DNA"/>
</dbReference>
<dbReference type="Gene3D" id="3.30.420.10">
    <property type="entry name" value="Ribonuclease H-like superfamily/Ribonuclease H"/>
    <property type="match status" value="1"/>
</dbReference>
<evidence type="ECO:0000313" key="2">
    <source>
        <dbReference type="EMBL" id="GHO48740.1"/>
    </source>
</evidence>
<proteinExistence type="predicted"/>
<sequence length="154" mass="17966">MYLVAIIDWYSRYVVSWEVDQTLELPFVLIALERALAQAIPTICNSDQGSHFTSPQYQQVLLAAGVQISMDGKGRALDNIFTEQLWRTVKYEEAYLHDYGSPKEARLQLRNYFQSYNHHRLHQALDYRLPASVYFVLKAQEQGRLRTGRQKRSP</sequence>
<dbReference type="InterPro" id="IPR012337">
    <property type="entry name" value="RNaseH-like_sf"/>
</dbReference>
<dbReference type="InterPro" id="IPR050900">
    <property type="entry name" value="Transposase_IS3/IS150/IS904"/>
</dbReference>
<reference evidence="2" key="1">
    <citation type="submission" date="2020-10" db="EMBL/GenBank/DDBJ databases">
        <title>Taxonomic study of unclassified bacteria belonging to the class Ktedonobacteria.</title>
        <authorList>
            <person name="Yabe S."/>
            <person name="Wang C.M."/>
            <person name="Zheng Y."/>
            <person name="Sakai Y."/>
            <person name="Cavaletti L."/>
            <person name="Monciardini P."/>
            <person name="Donadio S."/>
        </authorList>
    </citation>
    <scope>NUCLEOTIDE SEQUENCE</scope>
    <source>
        <strain evidence="2">SOSP1-1</strain>
    </source>
</reference>
<feature type="domain" description="Integrase catalytic" evidence="1">
    <location>
        <begin position="1"/>
        <end position="138"/>
    </location>
</feature>
<dbReference type="Proteomes" id="UP000612362">
    <property type="component" value="Unassembled WGS sequence"/>
</dbReference>
<dbReference type="PANTHER" id="PTHR46889">
    <property type="entry name" value="TRANSPOSASE INSF FOR INSERTION SEQUENCE IS3B-RELATED"/>
    <property type="match status" value="1"/>
</dbReference>
<dbReference type="GO" id="GO:0015074">
    <property type="term" value="P:DNA integration"/>
    <property type="evidence" value="ECO:0007669"/>
    <property type="project" value="InterPro"/>
</dbReference>
<evidence type="ECO:0000259" key="1">
    <source>
        <dbReference type="PROSITE" id="PS50994"/>
    </source>
</evidence>
<dbReference type="InterPro" id="IPR036397">
    <property type="entry name" value="RNaseH_sf"/>
</dbReference>
<organism evidence="2 3">
    <name type="scientific">Ktedonospora formicarum</name>
    <dbReference type="NCBI Taxonomy" id="2778364"/>
    <lineage>
        <taxon>Bacteria</taxon>
        <taxon>Bacillati</taxon>
        <taxon>Chloroflexota</taxon>
        <taxon>Ktedonobacteria</taxon>
        <taxon>Ktedonobacterales</taxon>
        <taxon>Ktedonobacteraceae</taxon>
        <taxon>Ktedonospora</taxon>
    </lineage>
</organism>